<dbReference type="Proteomes" id="UP000304840">
    <property type="component" value="Chromosome"/>
</dbReference>
<dbReference type="EMBL" id="CP010992">
    <property type="protein sequence ID" value="AMO19421.2"/>
    <property type="molecule type" value="Genomic_DNA"/>
</dbReference>
<evidence type="ECO:0008006" key="3">
    <source>
        <dbReference type="Google" id="ProtNLM"/>
    </source>
</evidence>
<dbReference type="Gene3D" id="3.40.50.300">
    <property type="entry name" value="P-loop containing nucleotide triphosphate hydrolases"/>
    <property type="match status" value="1"/>
</dbReference>
<evidence type="ECO:0000313" key="1">
    <source>
        <dbReference type="EMBL" id="AMO19421.2"/>
    </source>
</evidence>
<protein>
    <recommendedName>
        <fullName evidence="3">Terminase</fullName>
    </recommendedName>
</protein>
<dbReference type="AlphaFoldDB" id="A0AAI8GA18"/>
<proteinExistence type="predicted"/>
<accession>A0AAI8GA18</accession>
<reference evidence="2" key="1">
    <citation type="submission" date="2016-03" db="EMBL/GenBank/DDBJ databases">
        <title>Flavobacterium columnare strain B185, complete genome.</title>
        <authorList>
            <person name="Sundberg L.-R."/>
            <person name="Papponen P."/>
            <person name="Laanto E."/>
        </authorList>
    </citation>
    <scope>NUCLEOTIDE SEQUENCE [LARGE SCALE GENOMIC DNA]</scope>
    <source>
        <strain evidence="2">B185</strain>
    </source>
</reference>
<gene>
    <name evidence="1" type="ORF">UN65_02830</name>
</gene>
<dbReference type="InterPro" id="IPR027417">
    <property type="entry name" value="P-loop_NTPase"/>
</dbReference>
<name>A0AAI8GA18_9FLAO</name>
<reference evidence="1 2" key="2">
    <citation type="submission" date="2019-05" db="EMBL/GenBank/DDBJ databases">
        <authorList>
            <person name="Ravantti J.J."/>
        </authorList>
    </citation>
    <scope>NUCLEOTIDE SEQUENCE [LARGE SCALE GENOMIC DNA]</scope>
    <source>
        <strain evidence="1 2">B185</strain>
    </source>
</reference>
<dbReference type="RefSeq" id="WP_138424928.1">
    <property type="nucleotide sequence ID" value="NZ_CP010992.1"/>
</dbReference>
<organism evidence="1 2">
    <name type="scientific">Flavobacterium columnare</name>
    <dbReference type="NCBI Taxonomy" id="996"/>
    <lineage>
        <taxon>Bacteria</taxon>
        <taxon>Pseudomonadati</taxon>
        <taxon>Bacteroidota</taxon>
        <taxon>Flavobacteriia</taxon>
        <taxon>Flavobacteriales</taxon>
        <taxon>Flavobacteriaceae</taxon>
        <taxon>Flavobacterium</taxon>
    </lineage>
</organism>
<sequence length="510" mass="58579">MATKAEDKKYYDLWKKFRDNTRKATPIDLNESVVDKQNRIAKLEKNPEQWFKYYFPNFYTSEPAPFHIAATKRVLANPEWYEVRSWSRELSKTGRTMMEVLYLAMTGKKKNILLVSSTYDNAERLLLPYKAILEVNNRIINDYGEQQSLGNWEAGEFVTKNGVSFRALGAGQSPRGTRKDEVRPDTILIDDIDTDEECRNPSIIKYRVKWIEEALYGTRSISNPLLWIACGNIIAKYCCITEMAKVADVHEIINIRDKNGVSTWPQKNTEALIDRSLSKQSWSAQQKEYFNNPISEGDTFKKLYWDKCPPLSSCDKVIVYADPSTSNKDRGANKQASYKSVGVVGKKGSKRYLYKIWLQQTGNSKFVSWLFEAYKYLQENNVDVKRIFIENNSLQAPHYEQVITPEIKKVNKELDVYLPISEDTRKKGDKFDRIEGTLEPLNSKGNLIFNIDEKNNPDMIVMEGQMLGVCATAKIMDGPDMLEGACWLLENKTVPMEGGYSHGAVPNRKF</sequence>
<evidence type="ECO:0000313" key="2">
    <source>
        <dbReference type="Proteomes" id="UP000304840"/>
    </source>
</evidence>